<keyword evidence="2" id="KW-1185">Reference proteome</keyword>
<dbReference type="Proteomes" id="UP001062846">
    <property type="component" value="Chromosome 3"/>
</dbReference>
<organism evidence="1 2">
    <name type="scientific">Rhododendron molle</name>
    <name type="common">Chinese azalea</name>
    <name type="synonym">Azalea mollis</name>
    <dbReference type="NCBI Taxonomy" id="49168"/>
    <lineage>
        <taxon>Eukaryota</taxon>
        <taxon>Viridiplantae</taxon>
        <taxon>Streptophyta</taxon>
        <taxon>Embryophyta</taxon>
        <taxon>Tracheophyta</taxon>
        <taxon>Spermatophyta</taxon>
        <taxon>Magnoliopsida</taxon>
        <taxon>eudicotyledons</taxon>
        <taxon>Gunneridae</taxon>
        <taxon>Pentapetalae</taxon>
        <taxon>asterids</taxon>
        <taxon>Ericales</taxon>
        <taxon>Ericaceae</taxon>
        <taxon>Ericoideae</taxon>
        <taxon>Rhodoreae</taxon>
        <taxon>Rhododendron</taxon>
    </lineage>
</organism>
<accession>A0ACC0PDM8</accession>
<sequence>MFCCKNPNSVETADSLKNPDPKGPEPDLESGTKGIGEEETVELEFKRLHNRCTKGFSSQSKKKLRRTWSRMMGNRDEEREAGKGFSLSSIAGEWRLLE</sequence>
<name>A0ACC0PDM8_RHOML</name>
<gene>
    <name evidence="1" type="ORF">RHMOL_Rhmol03G0097200</name>
</gene>
<dbReference type="EMBL" id="CM046390">
    <property type="protein sequence ID" value="KAI8563241.1"/>
    <property type="molecule type" value="Genomic_DNA"/>
</dbReference>
<comment type="caution">
    <text evidence="1">The sequence shown here is derived from an EMBL/GenBank/DDBJ whole genome shotgun (WGS) entry which is preliminary data.</text>
</comment>
<evidence type="ECO:0000313" key="2">
    <source>
        <dbReference type="Proteomes" id="UP001062846"/>
    </source>
</evidence>
<evidence type="ECO:0000313" key="1">
    <source>
        <dbReference type="EMBL" id="KAI8563241.1"/>
    </source>
</evidence>
<protein>
    <submittedName>
        <fullName evidence="1">Uncharacterized protein</fullName>
    </submittedName>
</protein>
<reference evidence="1" key="1">
    <citation type="submission" date="2022-02" db="EMBL/GenBank/DDBJ databases">
        <title>Plant Genome Project.</title>
        <authorList>
            <person name="Zhang R.-G."/>
        </authorList>
    </citation>
    <scope>NUCLEOTIDE SEQUENCE</scope>
    <source>
        <strain evidence="1">AT1</strain>
    </source>
</reference>
<proteinExistence type="predicted"/>